<accession>A0ACA9K1E6</accession>
<dbReference type="EMBL" id="CAJVPT010000539">
    <property type="protein sequence ID" value="CAG8446155.1"/>
    <property type="molecule type" value="Genomic_DNA"/>
</dbReference>
<evidence type="ECO:0000313" key="1">
    <source>
        <dbReference type="EMBL" id="CAG8446155.1"/>
    </source>
</evidence>
<evidence type="ECO:0000313" key="2">
    <source>
        <dbReference type="Proteomes" id="UP000789525"/>
    </source>
</evidence>
<sequence>MFIPRAIKRTSTTPSKPSKKPKTAKEENTEITNAILSETIPTASQVKPDASGEDVAIFQRSSKNSPERGFHSLELAVLPEIRDFCEQPTHLHHEQTSGPEAETGGKPVSQNDQDAVKEYSHQQRTPLNGEPVCVVWYDQVFVGL</sequence>
<organism evidence="1 2">
    <name type="scientific">Acaulospora colombiana</name>
    <dbReference type="NCBI Taxonomy" id="27376"/>
    <lineage>
        <taxon>Eukaryota</taxon>
        <taxon>Fungi</taxon>
        <taxon>Fungi incertae sedis</taxon>
        <taxon>Mucoromycota</taxon>
        <taxon>Glomeromycotina</taxon>
        <taxon>Glomeromycetes</taxon>
        <taxon>Diversisporales</taxon>
        <taxon>Acaulosporaceae</taxon>
        <taxon>Acaulospora</taxon>
    </lineage>
</organism>
<name>A0ACA9K1E6_9GLOM</name>
<proteinExistence type="predicted"/>
<reference evidence="1" key="1">
    <citation type="submission" date="2021-06" db="EMBL/GenBank/DDBJ databases">
        <authorList>
            <person name="Kallberg Y."/>
            <person name="Tangrot J."/>
            <person name="Rosling A."/>
        </authorList>
    </citation>
    <scope>NUCLEOTIDE SEQUENCE</scope>
    <source>
        <strain evidence="1">CL356</strain>
    </source>
</reference>
<comment type="caution">
    <text evidence="1">The sequence shown here is derived from an EMBL/GenBank/DDBJ whole genome shotgun (WGS) entry which is preliminary data.</text>
</comment>
<dbReference type="Proteomes" id="UP000789525">
    <property type="component" value="Unassembled WGS sequence"/>
</dbReference>
<gene>
    <name evidence="1" type="ORF">ACOLOM_LOCUS522</name>
</gene>
<protein>
    <submittedName>
        <fullName evidence="1">3523_t:CDS:1</fullName>
    </submittedName>
</protein>
<keyword evidence="2" id="KW-1185">Reference proteome</keyword>